<dbReference type="EMBL" id="JAHCQH010000018">
    <property type="protein sequence ID" value="MBS9478217.1"/>
    <property type="molecule type" value="Genomic_DNA"/>
</dbReference>
<comment type="function">
    <text evidence="11">Site-specific tyrosine recombinase, which acts by catalyzing the cutting and rejoining of the recombining DNA molecules. The XerC-XerD complex is essential to convert dimers of the bacterial chromosome into monomers to permit their segregation at cell division. It also contributes to the segregational stability of plasmids.</text>
</comment>
<keyword evidence="6 11" id="KW-0159">Chromosome partition</keyword>
<comment type="caution">
    <text evidence="14">The sequence shown here is derived from an EMBL/GenBank/DDBJ whole genome shotgun (WGS) entry which is preliminary data.</text>
</comment>
<evidence type="ECO:0000259" key="12">
    <source>
        <dbReference type="PROSITE" id="PS51898"/>
    </source>
</evidence>
<protein>
    <recommendedName>
        <fullName evidence="3 11">Tyrosine recombinase XerD</fullName>
    </recommendedName>
</protein>
<feature type="domain" description="Tyr recombinase" evidence="12">
    <location>
        <begin position="119"/>
        <end position="326"/>
    </location>
</feature>
<comment type="subunit">
    <text evidence="11">Forms a cyclic heterotetrameric complex composed of two molecules of XerC and two molecules of XerD.</text>
</comment>
<dbReference type="Gene3D" id="1.10.443.10">
    <property type="entry name" value="Intergrase catalytic core"/>
    <property type="match status" value="1"/>
</dbReference>
<evidence type="ECO:0000313" key="14">
    <source>
        <dbReference type="EMBL" id="MBS9478217.1"/>
    </source>
</evidence>
<dbReference type="SUPFAM" id="SSF56349">
    <property type="entry name" value="DNA breaking-rejoining enzymes"/>
    <property type="match status" value="1"/>
</dbReference>
<evidence type="ECO:0000256" key="10">
    <source>
        <dbReference type="ARBA" id="ARBA00023306"/>
    </source>
</evidence>
<dbReference type="Pfam" id="PF02899">
    <property type="entry name" value="Phage_int_SAM_1"/>
    <property type="match status" value="1"/>
</dbReference>
<keyword evidence="5 11" id="KW-0132">Cell division</keyword>
<evidence type="ECO:0000256" key="7">
    <source>
        <dbReference type="ARBA" id="ARBA00022908"/>
    </source>
</evidence>
<evidence type="ECO:0000256" key="6">
    <source>
        <dbReference type="ARBA" id="ARBA00022829"/>
    </source>
</evidence>
<dbReference type="Pfam" id="PF00589">
    <property type="entry name" value="Phage_integrase"/>
    <property type="match status" value="1"/>
</dbReference>
<reference evidence="14" key="1">
    <citation type="submission" date="2021-05" db="EMBL/GenBank/DDBJ databases">
        <authorList>
            <person name="Sun Q."/>
            <person name="Inoue M."/>
        </authorList>
    </citation>
    <scope>NUCLEOTIDE SEQUENCE</scope>
    <source>
        <strain evidence="14">VKM B-3255</strain>
    </source>
</reference>
<dbReference type="InterPro" id="IPR044068">
    <property type="entry name" value="CB"/>
</dbReference>
<dbReference type="InterPro" id="IPR023009">
    <property type="entry name" value="Tyrosine_recombinase_XerC/XerD"/>
</dbReference>
<accession>A0ABS5RAS7</accession>
<keyword evidence="4 11" id="KW-0963">Cytoplasm</keyword>
<dbReference type="InterPro" id="IPR004107">
    <property type="entry name" value="Integrase_SAM-like_N"/>
</dbReference>
<dbReference type="PROSITE" id="PS51898">
    <property type="entry name" value="TYR_RECOMBINASE"/>
    <property type="match status" value="1"/>
</dbReference>
<feature type="domain" description="Core-binding (CB)" evidence="13">
    <location>
        <begin position="13"/>
        <end position="98"/>
    </location>
</feature>
<dbReference type="InterPro" id="IPR011932">
    <property type="entry name" value="Recomb_XerD"/>
</dbReference>
<keyword evidence="10 11" id="KW-0131">Cell cycle</keyword>
<feature type="active site" evidence="11">
    <location>
        <position position="281"/>
    </location>
</feature>
<evidence type="ECO:0000256" key="11">
    <source>
        <dbReference type="HAMAP-Rule" id="MF_01807"/>
    </source>
</evidence>
<feature type="active site" evidence="11">
    <location>
        <position position="304"/>
    </location>
</feature>
<feature type="active site" evidence="11">
    <location>
        <position position="278"/>
    </location>
</feature>
<dbReference type="HAMAP" id="MF_01808">
    <property type="entry name" value="Recomb_XerC_XerD"/>
    <property type="match status" value="1"/>
</dbReference>
<dbReference type="InterPro" id="IPR002104">
    <property type="entry name" value="Integrase_catalytic"/>
</dbReference>
<evidence type="ECO:0000256" key="8">
    <source>
        <dbReference type="ARBA" id="ARBA00023125"/>
    </source>
</evidence>
<evidence type="ECO:0000256" key="2">
    <source>
        <dbReference type="ARBA" id="ARBA00010450"/>
    </source>
</evidence>
<evidence type="ECO:0000256" key="4">
    <source>
        <dbReference type="ARBA" id="ARBA00022490"/>
    </source>
</evidence>
<name>A0ABS5RAS7_9HYPH</name>
<feature type="active site" evidence="11">
    <location>
        <position position="169"/>
    </location>
</feature>
<keyword evidence="9 11" id="KW-0233">DNA recombination</keyword>
<keyword evidence="8 11" id="KW-0238">DNA-binding</keyword>
<organism evidence="14 15">
    <name type="scientific">Ancylobacter radicis</name>
    <dbReference type="NCBI Taxonomy" id="2836179"/>
    <lineage>
        <taxon>Bacteria</taxon>
        <taxon>Pseudomonadati</taxon>
        <taxon>Pseudomonadota</taxon>
        <taxon>Alphaproteobacteria</taxon>
        <taxon>Hyphomicrobiales</taxon>
        <taxon>Xanthobacteraceae</taxon>
        <taxon>Ancylobacter</taxon>
    </lineage>
</organism>
<dbReference type="PROSITE" id="PS51900">
    <property type="entry name" value="CB"/>
    <property type="match status" value="1"/>
</dbReference>
<dbReference type="InterPro" id="IPR013762">
    <property type="entry name" value="Integrase-like_cat_sf"/>
</dbReference>
<evidence type="ECO:0000256" key="5">
    <source>
        <dbReference type="ARBA" id="ARBA00022618"/>
    </source>
</evidence>
<dbReference type="InterPro" id="IPR050090">
    <property type="entry name" value="Tyrosine_recombinase_XerCD"/>
</dbReference>
<feature type="active site" evidence="11">
    <location>
        <position position="193"/>
    </location>
</feature>
<dbReference type="Gene3D" id="1.10.150.130">
    <property type="match status" value="1"/>
</dbReference>
<evidence type="ECO:0000256" key="3">
    <source>
        <dbReference type="ARBA" id="ARBA00015810"/>
    </source>
</evidence>
<evidence type="ECO:0000256" key="9">
    <source>
        <dbReference type="ARBA" id="ARBA00023172"/>
    </source>
</evidence>
<dbReference type="NCBIfam" id="NF001399">
    <property type="entry name" value="PRK00283.1"/>
    <property type="match status" value="1"/>
</dbReference>
<comment type="subcellular location">
    <subcellularLocation>
        <location evidence="1 11">Cytoplasm</location>
    </subcellularLocation>
</comment>
<dbReference type="Proteomes" id="UP001166585">
    <property type="component" value="Unassembled WGS sequence"/>
</dbReference>
<evidence type="ECO:0000313" key="15">
    <source>
        <dbReference type="Proteomes" id="UP001166585"/>
    </source>
</evidence>
<dbReference type="PANTHER" id="PTHR30349:SF90">
    <property type="entry name" value="TYROSINE RECOMBINASE XERD"/>
    <property type="match status" value="1"/>
</dbReference>
<proteinExistence type="inferred from homology"/>
<evidence type="ECO:0000259" key="13">
    <source>
        <dbReference type="PROSITE" id="PS51900"/>
    </source>
</evidence>
<evidence type="ECO:0000256" key="1">
    <source>
        <dbReference type="ARBA" id="ARBA00004496"/>
    </source>
</evidence>
<keyword evidence="7 11" id="KW-0229">DNA integration</keyword>
<sequence length="337" mass="35583">MTTTKNATISAPGAARGTASLFLDMIVAERGASANTLAAYGRDLEDYEAFLATQGTGPLEADTSAIRAYLAELGARGLAAASVARRLSALRQYHRFLYVENHRGDDPSAVLEGPRRSRPLPKVLTLDEVTALIDTAHARAAEPVPTPAEAARRARVACFVELLYATGLRVSELAALPASAASAKGDAIIVRGKGNKERLVPLGEAAKVAMRSYRAALDRAVRAAPAGGKAAGAKPAEAGRWLFPSVAASGHITRQQVALDLKDLALASGLDPAKLSPHVLRHAFASHLLAHGADLRIVQTLLGHTDISTTQIYTHVLDERLKSLVRDLHPLSDAGRD</sequence>
<dbReference type="RefSeq" id="WP_213756079.1">
    <property type="nucleotide sequence ID" value="NZ_JAHCQH010000018.1"/>
</dbReference>
<dbReference type="HAMAP" id="MF_01807">
    <property type="entry name" value="Recomb_XerD"/>
    <property type="match status" value="1"/>
</dbReference>
<dbReference type="InterPro" id="IPR011010">
    <property type="entry name" value="DNA_brk_join_enz"/>
</dbReference>
<feature type="active site" description="O-(3'-phospho-DNA)-tyrosine intermediate" evidence="11">
    <location>
        <position position="313"/>
    </location>
</feature>
<comment type="similarity">
    <text evidence="2 11">Belongs to the 'phage' integrase family. XerD subfamily.</text>
</comment>
<gene>
    <name evidence="11" type="primary">xerD</name>
    <name evidence="14" type="ORF">KIP89_13970</name>
</gene>
<keyword evidence="15" id="KW-1185">Reference proteome</keyword>
<dbReference type="InterPro" id="IPR010998">
    <property type="entry name" value="Integrase_recombinase_N"/>
</dbReference>
<dbReference type="PANTHER" id="PTHR30349">
    <property type="entry name" value="PHAGE INTEGRASE-RELATED"/>
    <property type="match status" value="1"/>
</dbReference>